<keyword evidence="9" id="KW-0413">Isomerase</keyword>
<dbReference type="GO" id="GO:0006269">
    <property type="term" value="P:DNA replication, synthesis of primer"/>
    <property type="evidence" value="ECO:0007669"/>
    <property type="project" value="UniProtKB-UniRule"/>
</dbReference>
<accession>A0A345Z273</accession>
<keyword evidence="3 12" id="KW-0235">DNA replication</keyword>
<evidence type="ECO:0000256" key="6">
    <source>
        <dbReference type="ARBA" id="ARBA00022806"/>
    </source>
</evidence>
<dbReference type="GO" id="GO:1990077">
    <property type="term" value="C:primosome complex"/>
    <property type="evidence" value="ECO:0007669"/>
    <property type="project" value="UniProtKB-UniRule"/>
</dbReference>
<dbReference type="EMBL" id="CP031376">
    <property type="protein sequence ID" value="AXK50702.1"/>
    <property type="molecule type" value="Genomic_DNA"/>
</dbReference>
<dbReference type="EC" id="5.6.2.3" evidence="11 12"/>
<sequence>MSTNLKNQKNIIEDAERMVLAIAIHSAKASYEVVSKLRSEDFSLQSHQLIYDVILKQQASAAEISVTKIAHDLVKDKNLERAGGLEYLTEISGYFYTDEGVEEYIDIVFKNSIGRQLDSALKYIKDLRDQNHGIEEIFAEAQSKILEIKTDTTHDDIVHISRTIQDVVEKIHLLEQQGEALTGVTTGFQKLDKITNGLQPGDFIILAARPSMGKTAFALNMAFNAAQRQKGVAFFSLEMPKEQLVQRILGSTTKIESSKIRSGSGLTTESWKSITAASDKIKKMNIVIDDSPGINILQIQSKLRKMKRDFDIDLCVIDYLQLISTIGNGDNRQNEIATISRQLKKIAREIEIPIVCLSQLSRSVEKREDRTPIMSDLRDSGAIEQDADVIMFLYREAYYEKKSGYDEILDNTEETDLIISKHRNGATGVVKLNFHKSFGKFTDV</sequence>
<comment type="function">
    <text evidence="12">The main replicative DNA helicase, it participates in initiation and elongation during chromosome replication. Travels ahead of the DNA replisome, separating dsDNA into templates for DNA synthesis. A processive ATP-dependent 5'-3' DNA helicase it has DNA-dependent ATPase activity.</text>
</comment>
<dbReference type="SUPFAM" id="SSF52540">
    <property type="entry name" value="P-loop containing nucleoside triphosphate hydrolases"/>
    <property type="match status" value="1"/>
</dbReference>
<comment type="similarity">
    <text evidence="1 12">Belongs to the helicase family. DnaB subfamily.</text>
</comment>
<organism evidence="14 15">
    <name type="scientific">Spiroplasma alleghenense</name>
    <dbReference type="NCBI Taxonomy" id="216931"/>
    <lineage>
        <taxon>Bacteria</taxon>
        <taxon>Bacillati</taxon>
        <taxon>Mycoplasmatota</taxon>
        <taxon>Mollicutes</taxon>
        <taxon>Entomoplasmatales</taxon>
        <taxon>Spiroplasmataceae</taxon>
        <taxon>Spiroplasma</taxon>
    </lineage>
</organism>
<dbReference type="PANTHER" id="PTHR30153">
    <property type="entry name" value="REPLICATIVE DNA HELICASE DNAB"/>
    <property type="match status" value="1"/>
</dbReference>
<evidence type="ECO:0000256" key="2">
    <source>
        <dbReference type="ARBA" id="ARBA00022515"/>
    </source>
</evidence>
<evidence type="ECO:0000256" key="1">
    <source>
        <dbReference type="ARBA" id="ARBA00008428"/>
    </source>
</evidence>
<evidence type="ECO:0000256" key="5">
    <source>
        <dbReference type="ARBA" id="ARBA00022801"/>
    </source>
</evidence>
<dbReference type="Gene3D" id="1.10.860.10">
    <property type="entry name" value="DNAb Helicase, Chain A"/>
    <property type="match status" value="1"/>
</dbReference>
<keyword evidence="4 12" id="KW-0547">Nucleotide-binding</keyword>
<name>A0A345Z273_9MOLU</name>
<evidence type="ECO:0000256" key="4">
    <source>
        <dbReference type="ARBA" id="ARBA00022741"/>
    </source>
</evidence>
<dbReference type="OrthoDB" id="9773982at2"/>
<dbReference type="PROSITE" id="PS51199">
    <property type="entry name" value="SF4_HELICASE"/>
    <property type="match status" value="1"/>
</dbReference>
<dbReference type="InterPro" id="IPR016136">
    <property type="entry name" value="DNA_helicase_N/primase_C"/>
</dbReference>
<evidence type="ECO:0000256" key="12">
    <source>
        <dbReference type="RuleBase" id="RU362085"/>
    </source>
</evidence>
<dbReference type="Pfam" id="PF03796">
    <property type="entry name" value="DnaB_C"/>
    <property type="match status" value="1"/>
</dbReference>
<proteinExistence type="inferred from homology"/>
<dbReference type="InterPro" id="IPR007693">
    <property type="entry name" value="DNA_helicase_DnaB-like_N"/>
</dbReference>
<keyword evidence="5 12" id="KW-0378">Hydrolase</keyword>
<dbReference type="AlphaFoldDB" id="A0A345Z273"/>
<evidence type="ECO:0000256" key="8">
    <source>
        <dbReference type="ARBA" id="ARBA00023125"/>
    </source>
</evidence>
<gene>
    <name evidence="14" type="primary">dnaC</name>
    <name evidence="14" type="ORF">SALLE_v1c00260</name>
</gene>
<dbReference type="SUPFAM" id="SSF48024">
    <property type="entry name" value="N-terminal domain of DnaB helicase"/>
    <property type="match status" value="1"/>
</dbReference>
<evidence type="ECO:0000256" key="9">
    <source>
        <dbReference type="ARBA" id="ARBA00023235"/>
    </source>
</evidence>
<evidence type="ECO:0000256" key="11">
    <source>
        <dbReference type="NCBIfam" id="TIGR00665"/>
    </source>
</evidence>
<dbReference type="FunFam" id="3.40.50.300:FF:000351">
    <property type="entry name" value="Replicative DNA helicase"/>
    <property type="match status" value="1"/>
</dbReference>
<dbReference type="InterPro" id="IPR036185">
    <property type="entry name" value="DNA_heli_DnaB-like_N_sf"/>
</dbReference>
<dbReference type="NCBIfam" id="TIGR00665">
    <property type="entry name" value="DnaB"/>
    <property type="match status" value="1"/>
</dbReference>
<dbReference type="InterPro" id="IPR007694">
    <property type="entry name" value="DNA_helicase_DnaB-like_C"/>
</dbReference>
<keyword evidence="7 12" id="KW-0067">ATP-binding</keyword>
<dbReference type="GO" id="GO:0005524">
    <property type="term" value="F:ATP binding"/>
    <property type="evidence" value="ECO:0007669"/>
    <property type="project" value="UniProtKB-UniRule"/>
</dbReference>
<dbReference type="GO" id="GO:0005829">
    <property type="term" value="C:cytosol"/>
    <property type="evidence" value="ECO:0007669"/>
    <property type="project" value="TreeGrafter"/>
</dbReference>
<dbReference type="Proteomes" id="UP000254792">
    <property type="component" value="Chromosome"/>
</dbReference>
<reference evidence="14 15" key="1">
    <citation type="submission" date="2018-07" db="EMBL/GenBank/DDBJ databases">
        <title>Complete genome sequence of Spiroplasma alleghenense PLHS-1 (ATCC 51752).</title>
        <authorList>
            <person name="Chou L."/>
            <person name="Lee T.-Y."/>
            <person name="Tsai Y.-M."/>
            <person name="Kuo C.-H."/>
        </authorList>
    </citation>
    <scope>NUCLEOTIDE SEQUENCE [LARGE SCALE GENOMIC DNA]</scope>
    <source>
        <strain evidence="14 15">PLHS-1</strain>
    </source>
</reference>
<evidence type="ECO:0000259" key="13">
    <source>
        <dbReference type="PROSITE" id="PS51199"/>
    </source>
</evidence>
<dbReference type="Gene3D" id="3.40.50.300">
    <property type="entry name" value="P-loop containing nucleotide triphosphate hydrolases"/>
    <property type="match status" value="1"/>
</dbReference>
<keyword evidence="2 12" id="KW-0639">Primosome</keyword>
<dbReference type="GO" id="GO:0016887">
    <property type="term" value="F:ATP hydrolysis activity"/>
    <property type="evidence" value="ECO:0007669"/>
    <property type="project" value="RHEA"/>
</dbReference>
<protein>
    <recommendedName>
        <fullName evidence="11 12">Replicative DNA helicase</fullName>
        <ecNumber evidence="11 12">5.6.2.3</ecNumber>
    </recommendedName>
</protein>
<dbReference type="GO" id="GO:0003677">
    <property type="term" value="F:DNA binding"/>
    <property type="evidence" value="ECO:0007669"/>
    <property type="project" value="UniProtKB-UniRule"/>
</dbReference>
<feature type="domain" description="SF4 helicase" evidence="13">
    <location>
        <begin position="177"/>
        <end position="444"/>
    </location>
</feature>
<dbReference type="KEGG" id="salx:SALLE_v1c00260"/>
<dbReference type="GO" id="GO:0043139">
    <property type="term" value="F:5'-3' DNA helicase activity"/>
    <property type="evidence" value="ECO:0007669"/>
    <property type="project" value="UniProtKB-EC"/>
</dbReference>
<comment type="catalytic activity">
    <reaction evidence="10 12">
        <text>ATP + H2O = ADP + phosphate + H(+)</text>
        <dbReference type="Rhea" id="RHEA:13065"/>
        <dbReference type="ChEBI" id="CHEBI:15377"/>
        <dbReference type="ChEBI" id="CHEBI:15378"/>
        <dbReference type="ChEBI" id="CHEBI:30616"/>
        <dbReference type="ChEBI" id="CHEBI:43474"/>
        <dbReference type="ChEBI" id="CHEBI:456216"/>
        <dbReference type="EC" id="5.6.2.3"/>
    </reaction>
</comment>
<evidence type="ECO:0000256" key="3">
    <source>
        <dbReference type="ARBA" id="ARBA00022705"/>
    </source>
</evidence>
<evidence type="ECO:0000313" key="14">
    <source>
        <dbReference type="EMBL" id="AXK50702.1"/>
    </source>
</evidence>
<dbReference type="PANTHER" id="PTHR30153:SF2">
    <property type="entry name" value="REPLICATIVE DNA HELICASE"/>
    <property type="match status" value="1"/>
</dbReference>
<dbReference type="CDD" id="cd00984">
    <property type="entry name" value="DnaB_C"/>
    <property type="match status" value="1"/>
</dbReference>
<evidence type="ECO:0000256" key="10">
    <source>
        <dbReference type="ARBA" id="ARBA00048954"/>
    </source>
</evidence>
<dbReference type="InterPro" id="IPR007692">
    <property type="entry name" value="DNA_helicase_DnaB"/>
</dbReference>
<evidence type="ECO:0000256" key="7">
    <source>
        <dbReference type="ARBA" id="ARBA00022840"/>
    </source>
</evidence>
<dbReference type="Pfam" id="PF00772">
    <property type="entry name" value="DnaB"/>
    <property type="match status" value="1"/>
</dbReference>
<evidence type="ECO:0000313" key="15">
    <source>
        <dbReference type="Proteomes" id="UP000254792"/>
    </source>
</evidence>
<dbReference type="InterPro" id="IPR027417">
    <property type="entry name" value="P-loop_NTPase"/>
</dbReference>
<keyword evidence="6 12" id="KW-0347">Helicase</keyword>
<keyword evidence="15" id="KW-1185">Reference proteome</keyword>
<dbReference type="RefSeq" id="WP_115557632.1">
    <property type="nucleotide sequence ID" value="NZ_CP031376.1"/>
</dbReference>
<keyword evidence="8 12" id="KW-0238">DNA-binding</keyword>